<gene>
    <name evidence="1" type="ORF">EV379_2749</name>
</gene>
<sequence>MTTNDLAMTGTTIDPSGCNCDDCLRGSSIPLHRATAAHLQGLMNGDLANATGLDLSDIEAVLDGL</sequence>
<accession>A0A4Q8AQJ4</accession>
<comment type="caution">
    <text evidence="1">The sequence shown here is derived from an EMBL/GenBank/DDBJ whole genome shotgun (WGS) entry which is preliminary data.</text>
</comment>
<protein>
    <submittedName>
        <fullName evidence="1">Uncharacterized protein</fullName>
    </submittedName>
</protein>
<keyword evidence="2" id="KW-1185">Reference proteome</keyword>
<dbReference type="EMBL" id="SHLC01000001">
    <property type="protein sequence ID" value="RZU66393.1"/>
    <property type="molecule type" value="Genomic_DNA"/>
</dbReference>
<name>A0A4Q8AQJ4_9MICO</name>
<organism evidence="1 2">
    <name type="scientific">Microterricola gilva</name>
    <dbReference type="NCBI Taxonomy" id="393267"/>
    <lineage>
        <taxon>Bacteria</taxon>
        <taxon>Bacillati</taxon>
        <taxon>Actinomycetota</taxon>
        <taxon>Actinomycetes</taxon>
        <taxon>Micrococcales</taxon>
        <taxon>Microbacteriaceae</taxon>
        <taxon>Microterricola</taxon>
    </lineage>
</organism>
<proteinExistence type="predicted"/>
<evidence type="ECO:0000313" key="2">
    <source>
        <dbReference type="Proteomes" id="UP000291483"/>
    </source>
</evidence>
<dbReference type="Proteomes" id="UP000291483">
    <property type="component" value="Unassembled WGS sequence"/>
</dbReference>
<reference evidence="1 2" key="1">
    <citation type="submission" date="2019-02" db="EMBL/GenBank/DDBJ databases">
        <title>Sequencing the genomes of 1000 actinobacteria strains.</title>
        <authorList>
            <person name="Klenk H.-P."/>
        </authorList>
    </citation>
    <scope>NUCLEOTIDE SEQUENCE [LARGE SCALE GENOMIC DNA]</scope>
    <source>
        <strain evidence="1 2">DSM 18319</strain>
    </source>
</reference>
<dbReference type="AlphaFoldDB" id="A0A4Q8AQJ4"/>
<evidence type="ECO:0000313" key="1">
    <source>
        <dbReference type="EMBL" id="RZU66393.1"/>
    </source>
</evidence>